<reference evidence="1" key="2">
    <citation type="submission" date="2025-09" db="UniProtKB">
        <authorList>
            <consortium name="Ensembl"/>
        </authorList>
    </citation>
    <scope>IDENTIFICATION</scope>
</reference>
<organism evidence="1 2">
    <name type="scientific">Xiphophorus couchianus</name>
    <name type="common">Monterrey platyfish</name>
    <dbReference type="NCBI Taxonomy" id="32473"/>
    <lineage>
        <taxon>Eukaryota</taxon>
        <taxon>Metazoa</taxon>
        <taxon>Chordata</taxon>
        <taxon>Craniata</taxon>
        <taxon>Vertebrata</taxon>
        <taxon>Euteleostomi</taxon>
        <taxon>Actinopterygii</taxon>
        <taxon>Neopterygii</taxon>
        <taxon>Teleostei</taxon>
        <taxon>Neoteleostei</taxon>
        <taxon>Acanthomorphata</taxon>
        <taxon>Ovalentaria</taxon>
        <taxon>Atherinomorphae</taxon>
        <taxon>Cyprinodontiformes</taxon>
        <taxon>Poeciliidae</taxon>
        <taxon>Poeciliinae</taxon>
        <taxon>Xiphophorus</taxon>
    </lineage>
</organism>
<proteinExistence type="predicted"/>
<dbReference type="AlphaFoldDB" id="A0A3B5LCJ8"/>
<name>A0A3B5LCJ8_9TELE</name>
<dbReference type="Ensembl" id="ENSXCOT00000008358.1">
    <property type="protein sequence ID" value="ENSXCOP00000008260.1"/>
    <property type="gene ID" value="ENSXCOG00000006337.1"/>
</dbReference>
<reference evidence="1" key="1">
    <citation type="submission" date="2025-08" db="UniProtKB">
        <authorList>
            <consortium name="Ensembl"/>
        </authorList>
    </citation>
    <scope>IDENTIFICATION</scope>
</reference>
<dbReference type="GeneTree" id="ENSGT01110000271682"/>
<evidence type="ECO:0000313" key="1">
    <source>
        <dbReference type="Ensembl" id="ENSXCOP00000008260.1"/>
    </source>
</evidence>
<evidence type="ECO:0000313" key="2">
    <source>
        <dbReference type="Proteomes" id="UP000261380"/>
    </source>
</evidence>
<sequence>LFILYLIFPSGSFPLFIHLLNRDKKWDSRRENENERKQERDICTFKCMKPYRVEGKGSTRT</sequence>
<accession>A0A3B5LCJ8</accession>
<dbReference type="Proteomes" id="UP000261380">
    <property type="component" value="Unplaced"/>
</dbReference>
<protein>
    <submittedName>
        <fullName evidence="1">Uncharacterized protein</fullName>
    </submittedName>
</protein>
<keyword evidence="2" id="KW-1185">Reference proteome</keyword>